<dbReference type="InterPro" id="IPR012495">
    <property type="entry name" value="TadE-like_dom"/>
</dbReference>
<feature type="domain" description="TadE-like" evidence="1">
    <location>
        <begin position="3"/>
        <end position="45"/>
    </location>
</feature>
<organism evidence="2 3">
    <name type="scientific">Caballeronia mineralivorans PML1(12)</name>
    <dbReference type="NCBI Taxonomy" id="908627"/>
    <lineage>
        <taxon>Bacteria</taxon>
        <taxon>Pseudomonadati</taxon>
        <taxon>Pseudomonadota</taxon>
        <taxon>Betaproteobacteria</taxon>
        <taxon>Burkholderiales</taxon>
        <taxon>Burkholderiaceae</taxon>
        <taxon>Caballeronia</taxon>
    </lineage>
</organism>
<keyword evidence="3" id="KW-1185">Reference proteome</keyword>
<protein>
    <submittedName>
        <fullName evidence="2">Pilus assembly protein TadG</fullName>
    </submittedName>
</protein>
<proteinExistence type="predicted"/>
<dbReference type="OrthoDB" id="7026216at2"/>
<comment type="caution">
    <text evidence="2">The sequence shown here is derived from an EMBL/GenBank/DDBJ whole genome shotgun (WGS) entry which is preliminary data.</text>
</comment>
<evidence type="ECO:0000313" key="3">
    <source>
        <dbReference type="Proteomes" id="UP000035963"/>
    </source>
</evidence>
<reference evidence="2 3" key="1">
    <citation type="journal article" date="2015" name="Genome Announc.">
        <title>Draft Genome Sequence of Burkholderia sp. Strain PML1(12), an Ectomycorrhizosphere-Inhabiting Bacterium with Effective Mineral-Weathering Ability.</title>
        <authorList>
            <person name="Uroz S."/>
            <person name="Oger P."/>
        </authorList>
    </citation>
    <scope>NUCLEOTIDE SEQUENCE [LARGE SCALE GENOMIC DNA]</scope>
    <source>
        <strain evidence="3">PML1(12)</strain>
    </source>
</reference>
<gene>
    <name evidence="2" type="ORF">EOS_25010</name>
</gene>
<name>A0A0J1CS50_9BURK</name>
<evidence type="ECO:0000259" key="1">
    <source>
        <dbReference type="Pfam" id="PF07811"/>
    </source>
</evidence>
<accession>A0A0J1CS50</accession>
<evidence type="ECO:0000313" key="2">
    <source>
        <dbReference type="EMBL" id="KLU23504.1"/>
    </source>
</evidence>
<dbReference type="AlphaFoldDB" id="A0A0J1CS50"/>
<dbReference type="EMBL" id="AEJF01000146">
    <property type="protein sequence ID" value="KLU23504.1"/>
    <property type="molecule type" value="Genomic_DNA"/>
</dbReference>
<dbReference type="Proteomes" id="UP000035963">
    <property type="component" value="Unassembled WGS sequence"/>
</dbReference>
<dbReference type="PATRIC" id="fig|908627.4.peg.5581"/>
<dbReference type="Pfam" id="PF07811">
    <property type="entry name" value="TadE"/>
    <property type="match status" value="1"/>
</dbReference>
<dbReference type="RefSeq" id="WP_047849417.1">
    <property type="nucleotide sequence ID" value="NZ_AEJF01000146.1"/>
</dbReference>
<sequence>MRGTAAVEFAILLIPLLTLVMGVAELGRAIYQYEALTKATRNAARYLSEFSPSDVAYPVADAKCLAVTGQLTSSSGCSGTPLVPGLTASMVVVCDRVSSPGCPGMSFGNVATYDTNNGANSGSPAGTINLVAVKITGFTYIPIESFLLSLTSLPFNNIATVMRQVL</sequence>